<proteinExistence type="predicted"/>
<dbReference type="AlphaFoldDB" id="A0A1F7YC23"/>
<evidence type="ECO:0000256" key="3">
    <source>
        <dbReference type="ARBA" id="ARBA00022676"/>
    </source>
</evidence>
<sequence length="488" mass="56762">MSNLYTRSLKLIKNEYVILSLIILFGFLVRLYKINNPLADWHSWRQADTASVTRRYIDEGINLLYPKYDDISSIQTGLFNPVGYRNVEFPVFNFFHAVLLRIFGRFSLEVWGRILSIFSSLGSVVVIFLIGNKFVGSSGGLLAAFFFAFLPFNIYFSRVILPEPMTVFFSLTSVYIYTKFIDTDSRIYLYVSGLFLAIALLLKPYIIFYTIPLIYLTIKKYGFKQITKDFKLLLSFLIFVDIVFVPFFLWRAWINQHPEGIPFWTWAFNGDHIRFRPAFWRWIFSERLGNLILGIWGLTPFSFGLLKIRKTLFNHFFLFGMFLYVAVVATASVRHDYYQIFTIPAISLTLASGTVFMWQAKNLNKYFSRLILIFSLVLMLGTSLYQVKEFYKINHPEIIEAGNALDKIAPKDVLVIAPYNGDTAFLYQTKRHGWPAVDDSFENIIKKGASFYVTVNQGDSDTKYVVDHYKVVEKTDKYLIADLRQKIK</sequence>
<dbReference type="Pfam" id="PF13231">
    <property type="entry name" value="PMT_2"/>
    <property type="match status" value="1"/>
</dbReference>
<feature type="domain" description="Glycosyltransferase RgtA/B/C/D-like" evidence="9">
    <location>
        <begin position="90"/>
        <end position="250"/>
    </location>
</feature>
<keyword evidence="3" id="KW-0328">Glycosyltransferase</keyword>
<feature type="transmembrane region" description="Helical" evidence="8">
    <location>
        <begin position="370"/>
        <end position="387"/>
    </location>
</feature>
<dbReference type="InterPro" id="IPR038731">
    <property type="entry name" value="RgtA/B/C-like"/>
</dbReference>
<feature type="transmembrane region" description="Helical" evidence="8">
    <location>
        <begin position="313"/>
        <end position="331"/>
    </location>
</feature>
<evidence type="ECO:0000256" key="8">
    <source>
        <dbReference type="SAM" id="Phobius"/>
    </source>
</evidence>
<feature type="transmembrane region" description="Helical" evidence="8">
    <location>
        <begin position="232"/>
        <end position="254"/>
    </location>
</feature>
<feature type="transmembrane region" description="Helical" evidence="8">
    <location>
        <begin position="137"/>
        <end position="156"/>
    </location>
</feature>
<keyword evidence="7 8" id="KW-0472">Membrane</keyword>
<dbReference type="PANTHER" id="PTHR33908">
    <property type="entry name" value="MANNOSYLTRANSFERASE YKCB-RELATED"/>
    <property type="match status" value="1"/>
</dbReference>
<comment type="caution">
    <text evidence="10">The sequence shown here is derived from an EMBL/GenBank/DDBJ whole genome shotgun (WGS) entry which is preliminary data.</text>
</comment>
<evidence type="ECO:0000313" key="10">
    <source>
        <dbReference type="EMBL" id="OGM24894.1"/>
    </source>
</evidence>
<accession>A0A1F7YC23</accession>
<gene>
    <name evidence="10" type="ORF">A2627_02915</name>
</gene>
<feature type="transmembrane region" description="Helical" evidence="8">
    <location>
        <begin position="16"/>
        <end position="32"/>
    </location>
</feature>
<keyword evidence="6 8" id="KW-1133">Transmembrane helix</keyword>
<protein>
    <recommendedName>
        <fullName evidence="9">Glycosyltransferase RgtA/B/C/D-like domain-containing protein</fullName>
    </recommendedName>
</protein>
<feature type="transmembrane region" description="Helical" evidence="8">
    <location>
        <begin position="337"/>
        <end position="358"/>
    </location>
</feature>
<dbReference type="InterPro" id="IPR050297">
    <property type="entry name" value="LipidA_mod_glycosyltrf_83"/>
</dbReference>
<reference evidence="10 11" key="1">
    <citation type="journal article" date="2016" name="Nat. Commun.">
        <title>Thousands of microbial genomes shed light on interconnected biogeochemical processes in an aquifer system.</title>
        <authorList>
            <person name="Anantharaman K."/>
            <person name="Brown C.T."/>
            <person name="Hug L.A."/>
            <person name="Sharon I."/>
            <person name="Castelle C.J."/>
            <person name="Probst A.J."/>
            <person name="Thomas B.C."/>
            <person name="Singh A."/>
            <person name="Wilkins M.J."/>
            <person name="Karaoz U."/>
            <person name="Brodie E.L."/>
            <person name="Williams K.H."/>
            <person name="Hubbard S.S."/>
            <person name="Banfield J.F."/>
        </authorList>
    </citation>
    <scope>NUCLEOTIDE SEQUENCE [LARGE SCALE GENOMIC DNA]</scope>
</reference>
<dbReference type="GO" id="GO:0005886">
    <property type="term" value="C:plasma membrane"/>
    <property type="evidence" value="ECO:0007669"/>
    <property type="project" value="UniProtKB-SubCell"/>
</dbReference>
<comment type="subcellular location">
    <subcellularLocation>
        <location evidence="1">Cell membrane</location>
        <topology evidence="1">Multi-pass membrane protein</topology>
    </subcellularLocation>
</comment>
<name>A0A1F7YC23_9BACT</name>
<dbReference type="EMBL" id="MGGI01000025">
    <property type="protein sequence ID" value="OGM24894.1"/>
    <property type="molecule type" value="Genomic_DNA"/>
</dbReference>
<evidence type="ECO:0000259" key="9">
    <source>
        <dbReference type="Pfam" id="PF13231"/>
    </source>
</evidence>
<keyword evidence="4" id="KW-0808">Transferase</keyword>
<evidence type="ECO:0000256" key="4">
    <source>
        <dbReference type="ARBA" id="ARBA00022679"/>
    </source>
</evidence>
<feature type="transmembrane region" description="Helical" evidence="8">
    <location>
        <begin position="187"/>
        <end position="211"/>
    </location>
</feature>
<organism evidence="10 11">
    <name type="scientific">Candidatus Woesebacteria bacterium RIFCSPHIGHO2_01_FULL_39_28</name>
    <dbReference type="NCBI Taxonomy" id="1802496"/>
    <lineage>
        <taxon>Bacteria</taxon>
        <taxon>Candidatus Woeseibacteriota</taxon>
    </lineage>
</organism>
<evidence type="ECO:0000256" key="7">
    <source>
        <dbReference type="ARBA" id="ARBA00023136"/>
    </source>
</evidence>
<evidence type="ECO:0000256" key="6">
    <source>
        <dbReference type="ARBA" id="ARBA00022989"/>
    </source>
</evidence>
<evidence type="ECO:0000313" key="11">
    <source>
        <dbReference type="Proteomes" id="UP000178851"/>
    </source>
</evidence>
<evidence type="ECO:0000256" key="1">
    <source>
        <dbReference type="ARBA" id="ARBA00004651"/>
    </source>
</evidence>
<evidence type="ECO:0000256" key="2">
    <source>
        <dbReference type="ARBA" id="ARBA00022475"/>
    </source>
</evidence>
<dbReference type="GO" id="GO:0016763">
    <property type="term" value="F:pentosyltransferase activity"/>
    <property type="evidence" value="ECO:0007669"/>
    <property type="project" value="TreeGrafter"/>
</dbReference>
<keyword evidence="2" id="KW-1003">Cell membrane</keyword>
<evidence type="ECO:0000256" key="5">
    <source>
        <dbReference type="ARBA" id="ARBA00022692"/>
    </source>
</evidence>
<keyword evidence="5 8" id="KW-0812">Transmembrane</keyword>
<feature type="transmembrane region" description="Helical" evidence="8">
    <location>
        <begin position="110"/>
        <end position="131"/>
    </location>
</feature>
<dbReference type="PANTHER" id="PTHR33908:SF11">
    <property type="entry name" value="MEMBRANE PROTEIN"/>
    <property type="match status" value="1"/>
</dbReference>
<feature type="transmembrane region" description="Helical" evidence="8">
    <location>
        <begin position="288"/>
        <end position="306"/>
    </location>
</feature>
<dbReference type="GO" id="GO:0009103">
    <property type="term" value="P:lipopolysaccharide biosynthetic process"/>
    <property type="evidence" value="ECO:0007669"/>
    <property type="project" value="UniProtKB-ARBA"/>
</dbReference>
<dbReference type="Proteomes" id="UP000178851">
    <property type="component" value="Unassembled WGS sequence"/>
</dbReference>